<sequence length="958" mass="104574">MTVVTTYQSKHRGLPVVATLLLVGTLLSACQQSVKPSGESQTIGGMLERNGQGPDRLFMEKLPPKKIADIDAESQRVEAAALNHYQRILTLDSAPGVRAEAMRRSADLRIESAGQGLDINAEEVALAIGLYRDLLLEFPDYPNKDHVIYQLARGYELSGRAELAIDTLRGLAEDFPQSSRANDALFRSAEMLYLRKRYAEAAAQYGKLITQDAAMPYLQMAQYKYGWSQYQLGRPELAVDAFTAILMQLKPRREVRSVAELTARAPAAKAELLTDSLRGLCLALAAKPEGHNINTYFASLPGKQFSPLVYSSLGELLLAKQRYTDAASVFDDFASANPQHDLAISYSEKAISAYKQGGFTALMIAAQEAYIKRYANDIVAAAGADIAPAKLDLIRDYMAEVLRFRHAEAQQTPDNEANLRQARFVAVAAAYREMLGMFPNDPAFATTSMRYADALFDAGELNAAARQYTLVAYDLPADDKAGDAALAAVKAYRAWLAVAPAQERDAAQQAVIAASAQLASVFPQHPERSRILLASAEDLYALKRYDEVLALCVPLLAGAPLPTSSLTKKALSVTADAYFAQDNYAQAEIYYSKLLPMLDTESALQKMAADRLSVSVYRRAEVARDAGDNVLAADLFMRAAQLSPTAELRANASFDAAGQFYASQNWREAASVLQDFLGAFPRHAMAAEGEKLLAETYQKSGQPVLAAGVYAQIAKRGDEAFETRRQASALAARLYDSAGQTEAARTAIRNYIAQFPAPLLEAQQFRQRLATMAAANSVEHLNYLREIIAADQAAEMPLAASQLLAADASLQLAMVDVKRANSVELKLPIANSLPRRQRAMQTAIDSLARAAAYGFADITTIAGHELGELYRHFAAALMKSEVPRELHGDVLAEYTMLLEEQAYPFEEKAISAFETNLARVREGVWTAGMRKSLVALAELAPAKYGKQPELENSYDSLN</sequence>
<proteinExistence type="predicted"/>
<dbReference type="Proteomes" id="UP000074119">
    <property type="component" value="Chromosome"/>
</dbReference>
<dbReference type="AlphaFoldDB" id="A0A127M8F8"/>
<organism evidence="2 3">
    <name type="scientific">Zhongshania aliphaticivorans</name>
    <dbReference type="NCBI Taxonomy" id="1470434"/>
    <lineage>
        <taxon>Bacteria</taxon>
        <taxon>Pseudomonadati</taxon>
        <taxon>Pseudomonadota</taxon>
        <taxon>Gammaproteobacteria</taxon>
        <taxon>Cellvibrionales</taxon>
        <taxon>Spongiibacteraceae</taxon>
        <taxon>Zhongshania</taxon>
    </lineage>
</organism>
<feature type="repeat" description="TPR" evidence="1">
    <location>
        <begin position="307"/>
        <end position="340"/>
    </location>
</feature>
<evidence type="ECO:0008006" key="4">
    <source>
        <dbReference type="Google" id="ProtNLM"/>
    </source>
</evidence>
<dbReference type="RefSeq" id="WP_008251766.1">
    <property type="nucleotide sequence ID" value="NZ_CP014544.1"/>
</dbReference>
<accession>A0A127M8F8</accession>
<name>A0A127M8F8_9GAMM</name>
<keyword evidence="1" id="KW-0802">TPR repeat</keyword>
<dbReference type="EMBL" id="CP014544">
    <property type="protein sequence ID" value="AMO69547.1"/>
    <property type="molecule type" value="Genomic_DNA"/>
</dbReference>
<dbReference type="InterPro" id="IPR011990">
    <property type="entry name" value="TPR-like_helical_dom_sf"/>
</dbReference>
<reference evidence="2 3" key="1">
    <citation type="submission" date="2015-12" db="EMBL/GenBank/DDBJ databases">
        <authorList>
            <person name="Shamseldin A."/>
            <person name="Moawad H."/>
            <person name="Abd El-Rahim W.M."/>
            <person name="Sadowsky M.J."/>
        </authorList>
    </citation>
    <scope>NUCLEOTIDE SEQUENCE [LARGE SCALE GENOMIC DNA]</scope>
    <source>
        <strain evidence="2 3">SM2</strain>
    </source>
</reference>
<evidence type="ECO:0000313" key="3">
    <source>
        <dbReference type="Proteomes" id="UP000074119"/>
    </source>
</evidence>
<dbReference type="Gene3D" id="1.25.40.10">
    <property type="entry name" value="Tetratricopeptide repeat domain"/>
    <property type="match status" value="5"/>
</dbReference>
<gene>
    <name evidence="2" type="ORF">AZF00_15125</name>
</gene>
<dbReference type="Pfam" id="PF13174">
    <property type="entry name" value="TPR_6"/>
    <property type="match status" value="2"/>
</dbReference>
<dbReference type="SUPFAM" id="SSF48452">
    <property type="entry name" value="TPR-like"/>
    <property type="match status" value="4"/>
</dbReference>
<dbReference type="InterPro" id="IPR019734">
    <property type="entry name" value="TPR_rpt"/>
</dbReference>
<dbReference type="PROSITE" id="PS50005">
    <property type="entry name" value="TPR"/>
    <property type="match status" value="1"/>
</dbReference>
<evidence type="ECO:0000256" key="1">
    <source>
        <dbReference type="PROSITE-ProRule" id="PRU00339"/>
    </source>
</evidence>
<dbReference type="KEGG" id="zal:AZF00_15125"/>
<evidence type="ECO:0000313" key="2">
    <source>
        <dbReference type="EMBL" id="AMO69547.1"/>
    </source>
</evidence>
<protein>
    <recommendedName>
        <fullName evidence="4">Outer membrane protein assembly factor BamD</fullName>
    </recommendedName>
</protein>
<dbReference type="STRING" id="1470434.AZF00_15125"/>